<dbReference type="CDD" id="cd00085">
    <property type="entry name" value="HNHc"/>
    <property type="match status" value="1"/>
</dbReference>
<keyword evidence="2" id="KW-0540">Nuclease</keyword>
<dbReference type="InterPro" id="IPR003615">
    <property type="entry name" value="HNH_nuc"/>
</dbReference>
<keyword evidence="3" id="KW-1185">Reference proteome</keyword>
<dbReference type="GO" id="GO:0004519">
    <property type="term" value="F:endonuclease activity"/>
    <property type="evidence" value="ECO:0007669"/>
    <property type="project" value="UniProtKB-KW"/>
</dbReference>
<organism evidence="2 3">
    <name type="scientific">Seinonella peptonophila</name>
    <dbReference type="NCBI Taxonomy" id="112248"/>
    <lineage>
        <taxon>Bacteria</taxon>
        <taxon>Bacillati</taxon>
        <taxon>Bacillota</taxon>
        <taxon>Bacilli</taxon>
        <taxon>Bacillales</taxon>
        <taxon>Thermoactinomycetaceae</taxon>
        <taxon>Seinonella</taxon>
    </lineage>
</organism>
<reference evidence="2 3" key="1">
    <citation type="submission" date="2016-11" db="EMBL/GenBank/DDBJ databases">
        <authorList>
            <person name="Jaros S."/>
            <person name="Januszkiewicz K."/>
            <person name="Wedrychowicz H."/>
        </authorList>
    </citation>
    <scope>NUCLEOTIDE SEQUENCE [LARGE SCALE GENOMIC DNA]</scope>
    <source>
        <strain evidence="2 3">DSM 44666</strain>
    </source>
</reference>
<accession>A0A1M5A024</accession>
<dbReference type="GO" id="GO:0003676">
    <property type="term" value="F:nucleic acid binding"/>
    <property type="evidence" value="ECO:0007669"/>
    <property type="project" value="InterPro"/>
</dbReference>
<evidence type="ECO:0000313" key="3">
    <source>
        <dbReference type="Proteomes" id="UP000184476"/>
    </source>
</evidence>
<dbReference type="RefSeq" id="WP_073156356.1">
    <property type="nucleotide sequence ID" value="NZ_FQVL01000011.1"/>
</dbReference>
<dbReference type="Pfam" id="PF01844">
    <property type="entry name" value="HNH"/>
    <property type="match status" value="1"/>
</dbReference>
<evidence type="ECO:0000259" key="1">
    <source>
        <dbReference type="SMART" id="SM00507"/>
    </source>
</evidence>
<gene>
    <name evidence="2" type="ORF">SAMN05444392_11167</name>
</gene>
<dbReference type="OrthoDB" id="962665at2"/>
<sequence length="200" mass="23622">MRRRKRNNLSEKVKIRDGHKCQVCNSPKELEAHHLFAQNIYPQLIRDLDNMITLCHKCHLSFHRFCPGGVNKGEDFVRFLDDLYENHQHASARGLKKRLKPTIEVLSQRVQRTNSKTLSQDKNQKRIKKGESCLLTKLQPLAELDLQQLEPSYRLQVLISNEQKELLCQYSNEFKYSQLHQIKKRFRQLLSMGLIEDEGR</sequence>
<dbReference type="Gene3D" id="1.10.30.50">
    <property type="match status" value="1"/>
</dbReference>
<dbReference type="STRING" id="112248.SAMN05444392_11167"/>
<dbReference type="Proteomes" id="UP000184476">
    <property type="component" value="Unassembled WGS sequence"/>
</dbReference>
<dbReference type="GO" id="GO:0008270">
    <property type="term" value="F:zinc ion binding"/>
    <property type="evidence" value="ECO:0007669"/>
    <property type="project" value="InterPro"/>
</dbReference>
<dbReference type="EMBL" id="FQVL01000011">
    <property type="protein sequence ID" value="SHF23457.1"/>
    <property type="molecule type" value="Genomic_DNA"/>
</dbReference>
<protein>
    <submittedName>
        <fullName evidence="2">HNH endonuclease</fullName>
    </submittedName>
</protein>
<dbReference type="AlphaFoldDB" id="A0A1M5A024"/>
<evidence type="ECO:0000313" key="2">
    <source>
        <dbReference type="EMBL" id="SHF23457.1"/>
    </source>
</evidence>
<feature type="domain" description="HNH nuclease" evidence="1">
    <location>
        <begin position="8"/>
        <end position="60"/>
    </location>
</feature>
<keyword evidence="2" id="KW-0255">Endonuclease</keyword>
<dbReference type="SMART" id="SM00507">
    <property type="entry name" value="HNHc"/>
    <property type="match status" value="1"/>
</dbReference>
<proteinExistence type="predicted"/>
<dbReference type="InterPro" id="IPR002711">
    <property type="entry name" value="HNH"/>
</dbReference>
<keyword evidence="2" id="KW-0378">Hydrolase</keyword>
<name>A0A1M5A024_9BACL</name>